<dbReference type="PANTHER" id="PTHR30173">
    <property type="entry name" value="SIGMA 19 FACTOR"/>
    <property type="match status" value="1"/>
</dbReference>
<feature type="domain" description="RNA polymerase sigma factor 70 region 4 type 2" evidence="7">
    <location>
        <begin position="117"/>
        <end position="163"/>
    </location>
</feature>
<evidence type="ECO:0000259" key="6">
    <source>
        <dbReference type="Pfam" id="PF04542"/>
    </source>
</evidence>
<dbReference type="GO" id="GO:0016987">
    <property type="term" value="F:sigma factor activity"/>
    <property type="evidence" value="ECO:0007669"/>
    <property type="project" value="UniProtKB-KW"/>
</dbReference>
<dbReference type="SUPFAM" id="SSF88659">
    <property type="entry name" value="Sigma3 and sigma4 domains of RNA polymerase sigma factors"/>
    <property type="match status" value="1"/>
</dbReference>
<dbReference type="EMBL" id="BMGP01000006">
    <property type="protein sequence ID" value="GGF36109.1"/>
    <property type="molecule type" value="Genomic_DNA"/>
</dbReference>
<accession>A0A917BEG7</accession>
<evidence type="ECO:0000313" key="8">
    <source>
        <dbReference type="EMBL" id="GGF36109.1"/>
    </source>
</evidence>
<dbReference type="RefSeq" id="WP_229715407.1">
    <property type="nucleotide sequence ID" value="NZ_BMGP01000006.1"/>
</dbReference>
<proteinExistence type="inferred from homology"/>
<keyword evidence="4" id="KW-0731">Sigma factor</keyword>
<dbReference type="InterPro" id="IPR052704">
    <property type="entry name" value="ECF_Sigma-70_Domain"/>
</dbReference>
<dbReference type="InterPro" id="IPR007627">
    <property type="entry name" value="RNA_pol_sigma70_r2"/>
</dbReference>
<protein>
    <submittedName>
        <fullName evidence="8">DNA-directed RNA polymerase sigma-70 factor</fullName>
    </submittedName>
</protein>
<dbReference type="SUPFAM" id="SSF88946">
    <property type="entry name" value="Sigma2 domain of RNA polymerase sigma factors"/>
    <property type="match status" value="1"/>
</dbReference>
<evidence type="ECO:0000313" key="9">
    <source>
        <dbReference type="Proteomes" id="UP000598775"/>
    </source>
</evidence>
<evidence type="ECO:0000259" key="7">
    <source>
        <dbReference type="Pfam" id="PF08281"/>
    </source>
</evidence>
<comment type="similarity">
    <text evidence="1">Belongs to the sigma-70 factor family. ECF subfamily.</text>
</comment>
<feature type="domain" description="RNA polymerase sigma-70 region 2" evidence="6">
    <location>
        <begin position="13"/>
        <end position="76"/>
    </location>
</feature>
<name>A0A917BEG7_9MICO</name>
<evidence type="ECO:0000256" key="1">
    <source>
        <dbReference type="ARBA" id="ARBA00010641"/>
    </source>
</evidence>
<reference evidence="8 9" key="1">
    <citation type="journal article" date="2014" name="Int. J. Syst. Evol. Microbiol.">
        <title>Complete genome sequence of Corynebacterium casei LMG S-19264T (=DSM 44701T), isolated from a smear-ripened cheese.</title>
        <authorList>
            <consortium name="US DOE Joint Genome Institute (JGI-PGF)"/>
            <person name="Walter F."/>
            <person name="Albersmeier A."/>
            <person name="Kalinowski J."/>
            <person name="Ruckert C."/>
        </authorList>
    </citation>
    <scope>NUCLEOTIDE SEQUENCE [LARGE SCALE GENOMIC DNA]</scope>
    <source>
        <strain evidence="8 9">CGMCC 1.12976</strain>
    </source>
</reference>
<keyword evidence="3" id="KW-0805">Transcription regulation</keyword>
<dbReference type="GO" id="GO:0003677">
    <property type="term" value="F:DNA binding"/>
    <property type="evidence" value="ECO:0007669"/>
    <property type="project" value="InterPro"/>
</dbReference>
<comment type="caution">
    <text evidence="8">The sequence shown here is derived from an EMBL/GenBank/DDBJ whole genome shotgun (WGS) entry which is preliminary data.</text>
</comment>
<dbReference type="InterPro" id="IPR013324">
    <property type="entry name" value="RNA_pol_sigma_r3/r4-like"/>
</dbReference>
<dbReference type="InterPro" id="IPR032710">
    <property type="entry name" value="NTF2-like_dom_sf"/>
</dbReference>
<dbReference type="NCBIfam" id="TIGR02937">
    <property type="entry name" value="sigma70-ECF"/>
    <property type="match status" value="1"/>
</dbReference>
<evidence type="ECO:0000256" key="4">
    <source>
        <dbReference type="ARBA" id="ARBA00023082"/>
    </source>
</evidence>
<keyword evidence="9" id="KW-1185">Reference proteome</keyword>
<evidence type="ECO:0000256" key="5">
    <source>
        <dbReference type="ARBA" id="ARBA00023163"/>
    </source>
</evidence>
<dbReference type="SUPFAM" id="SSF54427">
    <property type="entry name" value="NTF2-like"/>
    <property type="match status" value="1"/>
</dbReference>
<dbReference type="AlphaFoldDB" id="A0A917BEG7"/>
<dbReference type="Gene3D" id="1.10.1740.10">
    <property type="match status" value="1"/>
</dbReference>
<dbReference type="Pfam" id="PF04542">
    <property type="entry name" value="Sigma70_r2"/>
    <property type="match status" value="1"/>
</dbReference>
<dbReference type="InterPro" id="IPR013249">
    <property type="entry name" value="RNA_pol_sigma70_r4_t2"/>
</dbReference>
<dbReference type="PANTHER" id="PTHR30173:SF43">
    <property type="entry name" value="ECF RNA POLYMERASE SIGMA FACTOR SIGI-RELATED"/>
    <property type="match status" value="1"/>
</dbReference>
<keyword evidence="5" id="KW-0804">Transcription</keyword>
<dbReference type="InterPro" id="IPR014284">
    <property type="entry name" value="RNA_pol_sigma-70_dom"/>
</dbReference>
<sequence length="294" mass="31496">MTESRHADAVAAFEAQRPRLLAVAHRMLGSRVDAEDAVQETWIRFARQELTSIDNVGGWLTTVVSRVCIDVLRSRSARPESLYGDHLPELVVTEEHDAAPESNALLAESVGAALLIVLNSLEPNERLAFVLHDLFAVPFEEIGRIVGKSSNATKMLASRARRKVQGAPRPGARAVAGRAVVDQFLRAARDGDFEGLMAVLDPNVTSRTHTARSLIISTGASEVAAAALRGGRAATTERSAVINGEPGIIARSTSGQIVGLMACAISEGRIVDIVALTDRRRLEALEIPSEVDGR</sequence>
<dbReference type="InterPro" id="IPR013325">
    <property type="entry name" value="RNA_pol_sigma_r2"/>
</dbReference>
<dbReference type="Proteomes" id="UP000598775">
    <property type="component" value="Unassembled WGS sequence"/>
</dbReference>
<dbReference type="GO" id="GO:0000428">
    <property type="term" value="C:DNA-directed RNA polymerase complex"/>
    <property type="evidence" value="ECO:0007669"/>
    <property type="project" value="UniProtKB-KW"/>
</dbReference>
<keyword evidence="8" id="KW-0240">DNA-directed RNA polymerase</keyword>
<gene>
    <name evidence="8" type="primary">rpoE</name>
    <name evidence="8" type="ORF">GCM10011399_31310</name>
</gene>
<dbReference type="Pfam" id="PF08281">
    <property type="entry name" value="Sigma70_r4_2"/>
    <property type="match status" value="1"/>
</dbReference>
<evidence type="ECO:0000256" key="3">
    <source>
        <dbReference type="ARBA" id="ARBA00023015"/>
    </source>
</evidence>
<dbReference type="Gene3D" id="1.10.10.10">
    <property type="entry name" value="Winged helix-like DNA-binding domain superfamily/Winged helix DNA-binding domain"/>
    <property type="match status" value="1"/>
</dbReference>
<dbReference type="GO" id="GO:0006352">
    <property type="term" value="P:DNA-templated transcription initiation"/>
    <property type="evidence" value="ECO:0007669"/>
    <property type="project" value="InterPro"/>
</dbReference>
<organism evidence="8 9">
    <name type="scientific">Subtercola lobariae</name>
    <dbReference type="NCBI Taxonomy" id="1588641"/>
    <lineage>
        <taxon>Bacteria</taxon>
        <taxon>Bacillati</taxon>
        <taxon>Actinomycetota</taxon>
        <taxon>Actinomycetes</taxon>
        <taxon>Micrococcales</taxon>
        <taxon>Microbacteriaceae</taxon>
        <taxon>Subtercola</taxon>
    </lineage>
</organism>
<dbReference type="InterPro" id="IPR036388">
    <property type="entry name" value="WH-like_DNA-bd_sf"/>
</dbReference>
<evidence type="ECO:0000256" key="2">
    <source>
        <dbReference type="ARBA" id="ARBA00011344"/>
    </source>
</evidence>
<comment type="subunit">
    <text evidence="2">Interacts transiently with the RNA polymerase catalytic core formed by RpoA, RpoB, RpoC and RpoZ (2 alpha, 1 beta, 1 beta' and 1 omega subunit) to form the RNA polymerase holoenzyme that can initiate transcription.</text>
</comment>